<evidence type="ECO:0000256" key="2">
    <source>
        <dbReference type="ARBA" id="ARBA00022670"/>
    </source>
</evidence>
<evidence type="ECO:0000313" key="6">
    <source>
        <dbReference type="Proteomes" id="UP000239209"/>
    </source>
</evidence>
<dbReference type="GO" id="GO:0004190">
    <property type="term" value="F:aspartic-type endopeptidase activity"/>
    <property type="evidence" value="ECO:0007669"/>
    <property type="project" value="UniProtKB-KW"/>
</dbReference>
<dbReference type="PANTHER" id="PTHR30302:SF1">
    <property type="entry name" value="HYDROGENASE 2 MATURATION PROTEASE"/>
    <property type="match status" value="1"/>
</dbReference>
<dbReference type="RefSeq" id="WP_106130150.1">
    <property type="nucleotide sequence ID" value="NZ_PVZG01000019.1"/>
</dbReference>
<accession>A0A2T0RKG5</accession>
<dbReference type="Proteomes" id="UP000239209">
    <property type="component" value="Unassembled WGS sequence"/>
</dbReference>
<comment type="similarity">
    <text evidence="1">Belongs to the peptidase A31 family.</text>
</comment>
<dbReference type="InterPro" id="IPR023430">
    <property type="entry name" value="Pept_HybD-like_dom_sf"/>
</dbReference>
<dbReference type="GO" id="GO:0008047">
    <property type="term" value="F:enzyme activator activity"/>
    <property type="evidence" value="ECO:0007669"/>
    <property type="project" value="InterPro"/>
</dbReference>
<evidence type="ECO:0000256" key="1">
    <source>
        <dbReference type="ARBA" id="ARBA00006814"/>
    </source>
</evidence>
<keyword evidence="4" id="KW-0378">Hydrolase</keyword>
<dbReference type="SUPFAM" id="SSF53163">
    <property type="entry name" value="HybD-like"/>
    <property type="match status" value="1"/>
</dbReference>
<evidence type="ECO:0000313" key="5">
    <source>
        <dbReference type="EMBL" id="PRY21610.1"/>
    </source>
</evidence>
<protein>
    <submittedName>
        <fullName evidence="5">Hydrogenase maturation protease</fullName>
    </submittedName>
</protein>
<comment type="caution">
    <text evidence="5">The sequence shown here is derived from an EMBL/GenBank/DDBJ whole genome shotgun (WGS) entry which is preliminary data.</text>
</comment>
<sequence length="160" mass="16621">MTGPRRRVVVGIGNEYRRDDGFGPLVIAELAALRSTDPALRDVELCVSDGEPAGLLMTWTGAAIAVVVDAVRVAGEPPGLRHEMRLDAGGTVTAHPAATSHAVDFGDTVALGRVLGRLPGRLVVLAVCGTDFRFGTRPGPEVAAAVRPVALRARELVAGP</sequence>
<dbReference type="NCBIfam" id="TIGR00072">
    <property type="entry name" value="hydrog_prot"/>
    <property type="match status" value="1"/>
</dbReference>
<evidence type="ECO:0000256" key="4">
    <source>
        <dbReference type="ARBA" id="ARBA00022801"/>
    </source>
</evidence>
<dbReference type="AlphaFoldDB" id="A0A2T0RKG5"/>
<dbReference type="PANTHER" id="PTHR30302">
    <property type="entry name" value="HYDROGENASE 1 MATURATION PROTEASE"/>
    <property type="match status" value="1"/>
</dbReference>
<dbReference type="GO" id="GO:0016485">
    <property type="term" value="P:protein processing"/>
    <property type="evidence" value="ECO:0007669"/>
    <property type="project" value="TreeGrafter"/>
</dbReference>
<keyword evidence="6" id="KW-1185">Reference proteome</keyword>
<dbReference type="EMBL" id="PVZG01000019">
    <property type="protein sequence ID" value="PRY21610.1"/>
    <property type="molecule type" value="Genomic_DNA"/>
</dbReference>
<organism evidence="5 6">
    <name type="scientific">Pseudosporangium ferrugineum</name>
    <dbReference type="NCBI Taxonomy" id="439699"/>
    <lineage>
        <taxon>Bacteria</taxon>
        <taxon>Bacillati</taxon>
        <taxon>Actinomycetota</taxon>
        <taxon>Actinomycetes</taxon>
        <taxon>Micromonosporales</taxon>
        <taxon>Micromonosporaceae</taxon>
        <taxon>Pseudosporangium</taxon>
    </lineage>
</organism>
<name>A0A2T0RKG5_9ACTN</name>
<dbReference type="InterPro" id="IPR000671">
    <property type="entry name" value="Peptidase_A31"/>
</dbReference>
<dbReference type="OrthoDB" id="164170at2"/>
<gene>
    <name evidence="5" type="ORF">CLV70_11931</name>
</gene>
<dbReference type="Gene3D" id="3.40.50.1450">
    <property type="entry name" value="HybD-like"/>
    <property type="match status" value="1"/>
</dbReference>
<evidence type="ECO:0000256" key="3">
    <source>
        <dbReference type="ARBA" id="ARBA00022750"/>
    </source>
</evidence>
<reference evidence="5 6" key="1">
    <citation type="submission" date="2018-03" db="EMBL/GenBank/DDBJ databases">
        <title>Genomic Encyclopedia of Archaeal and Bacterial Type Strains, Phase II (KMG-II): from individual species to whole genera.</title>
        <authorList>
            <person name="Goeker M."/>
        </authorList>
    </citation>
    <scope>NUCLEOTIDE SEQUENCE [LARGE SCALE GENOMIC DNA]</scope>
    <source>
        <strain evidence="5 6">DSM 45348</strain>
    </source>
</reference>
<proteinExistence type="inferred from homology"/>
<keyword evidence="3" id="KW-0064">Aspartyl protease</keyword>
<keyword evidence="2 5" id="KW-0645">Protease</keyword>